<feature type="region of interest" description="Disordered" evidence="1">
    <location>
        <begin position="158"/>
        <end position="193"/>
    </location>
</feature>
<gene>
    <name evidence="2" type="ORF">Dacsa_3417</name>
</gene>
<dbReference type="eggNOG" id="COG2963">
    <property type="taxonomic scope" value="Bacteria"/>
</dbReference>
<evidence type="ECO:0008006" key="4">
    <source>
        <dbReference type="Google" id="ProtNLM"/>
    </source>
</evidence>
<feature type="compositionally biased region" description="Basic residues" evidence="1">
    <location>
        <begin position="57"/>
        <end position="69"/>
    </location>
</feature>
<organism evidence="2 3">
    <name type="scientific">Dactylococcopsis salina (strain PCC 8305)</name>
    <name type="common">Myxobactron salinum</name>
    <dbReference type="NCBI Taxonomy" id="13035"/>
    <lineage>
        <taxon>Bacteria</taxon>
        <taxon>Bacillati</taxon>
        <taxon>Cyanobacteriota</taxon>
        <taxon>Cyanophyceae</taxon>
        <taxon>Nodosilineales</taxon>
        <taxon>Cymatolegaceae</taxon>
        <taxon>Dactylococcopsis</taxon>
    </lineage>
</organism>
<evidence type="ECO:0000313" key="3">
    <source>
        <dbReference type="Proteomes" id="UP000010482"/>
    </source>
</evidence>
<feature type="compositionally biased region" description="Basic and acidic residues" evidence="1">
    <location>
        <begin position="182"/>
        <end position="193"/>
    </location>
</feature>
<protein>
    <recommendedName>
        <fullName evidence="4">Transposase</fullName>
    </recommendedName>
</protein>
<dbReference type="AlphaFoldDB" id="K9YYC0"/>
<reference evidence="2" key="1">
    <citation type="submission" date="2012-04" db="EMBL/GenBank/DDBJ databases">
        <title>Finished genome of Dactylococcopsis salina PCC 8305.</title>
        <authorList>
            <consortium name="US DOE Joint Genome Institute"/>
            <person name="Gugger M."/>
            <person name="Coursin T."/>
            <person name="Rippka R."/>
            <person name="Tandeau De Marsac N."/>
            <person name="Huntemann M."/>
            <person name="Wei C.-L."/>
            <person name="Han J."/>
            <person name="Detter J.C."/>
            <person name="Han C."/>
            <person name="Tapia R."/>
            <person name="Daligault H."/>
            <person name="Chen A."/>
            <person name="Krypides N."/>
            <person name="Mavromatis K."/>
            <person name="Markowitz V."/>
            <person name="Szeto E."/>
            <person name="Ivanova N."/>
            <person name="Ovchinnikova G."/>
            <person name="Pagani I."/>
            <person name="Pati A."/>
            <person name="Goodwin L."/>
            <person name="Peters L."/>
            <person name="Pitluck S."/>
            <person name="Woyke T."/>
            <person name="Kerfeld C."/>
        </authorList>
    </citation>
    <scope>NUCLEOTIDE SEQUENCE [LARGE SCALE GENOMIC DNA]</scope>
    <source>
        <strain evidence="2">PCC 8305</strain>
    </source>
</reference>
<dbReference type="EMBL" id="CP003944">
    <property type="protein sequence ID" value="AFZ51914.1"/>
    <property type="molecule type" value="Genomic_DNA"/>
</dbReference>
<dbReference type="STRING" id="13035.Dacsa_3417"/>
<feature type="compositionally biased region" description="Acidic residues" evidence="1">
    <location>
        <begin position="162"/>
        <end position="181"/>
    </location>
</feature>
<dbReference type="OrthoDB" id="482053at2"/>
<proteinExistence type="predicted"/>
<evidence type="ECO:0000256" key="1">
    <source>
        <dbReference type="SAM" id="MobiDB-lite"/>
    </source>
</evidence>
<dbReference type="Gene3D" id="1.10.10.60">
    <property type="entry name" value="Homeodomain-like"/>
    <property type="match status" value="1"/>
</dbReference>
<dbReference type="KEGG" id="dsl:Dacsa_3417"/>
<dbReference type="PATRIC" id="fig|13035.3.peg.3870"/>
<dbReference type="Proteomes" id="UP000010482">
    <property type="component" value="Chromosome"/>
</dbReference>
<evidence type="ECO:0000313" key="2">
    <source>
        <dbReference type="EMBL" id="AFZ51914.1"/>
    </source>
</evidence>
<feature type="compositionally biased region" description="Basic and acidic residues" evidence="1">
    <location>
        <begin position="99"/>
        <end position="109"/>
    </location>
</feature>
<name>K9YYC0_DACS8</name>
<keyword evidence="3" id="KW-1185">Reference proteome</keyword>
<sequence length="295" mass="33856">MSPRKLSDEEKTELIRLYRQTDETTATLADRFHVSNSTVGRVLKNALSSEEYVNLIQRKRNNRQKKRAKSTSSQTQEKTASLSEETTDNQQSEKSSSPKKGEPKKKISEPDNENDSTSSQQIELSFIPDESSPKMSLSPEQDEAENLEEIDFTAIQTMFGEDVSDDDIDDTEEEDWEEEEESNQKKEQKKSDQVEVLPFSQAKFPKTCYLVIDRGSNLITKPLKEFNDLGKIPSVETQQKTLPIFDNHRVARRFSNRSQKVIKVPDGKIIRKTREQLEAKGIKRLLMDGKVYMIS</sequence>
<feature type="region of interest" description="Disordered" evidence="1">
    <location>
        <begin position="46"/>
        <end position="121"/>
    </location>
</feature>
<accession>K9YYC0</accession>
<dbReference type="HOGENOM" id="CLU_055594_1_0_3"/>
<dbReference type="RefSeq" id="WP_015230888.1">
    <property type="nucleotide sequence ID" value="NC_019780.1"/>
</dbReference>
<feature type="compositionally biased region" description="Polar residues" evidence="1">
    <location>
        <begin position="70"/>
        <end position="90"/>
    </location>
</feature>